<dbReference type="RefSeq" id="WP_057819911.1">
    <property type="nucleotide sequence ID" value="NZ_CP031598.1"/>
</dbReference>
<sequence>MTLTLPQAGTSPGRAPRTVEQPVNTAGQELGQLGDALYRLGAEKLDRNKKRAQVDLTRDMNDLRLQVEEIGDPDQADTAWQQGVSNLRAKYLGSESGQSEVLHPSNVPDFELTFDQLANANTFAVGKRNLELRMSERMATFDSYMYEASRAAMNADADTRATLAQTADDHIAGLLQNGVINAEQAERLRQDVRGDLDGAAALQVLNDDPAGFLDRMEAGEFSGLAPETQARMRNTATDALRKAAEKAQKDADKAAEEHRDRIVDNLDRISSLDNTERLDPTDRALLDDPGIAQLAKDDEDVQLALRKAQARVSLDEDETVYRLMNPAALQRAIEVERSKKVRHPYQEERLDVLEDLLADKQKALDTNPLKHMKDIGLDVPELPLDEGQKAFEAGLAGRRRNSDWMRKNGYTTQPVILDPDERKAIKAQLDDEADPTQRRMLVEGFTRQLGPDAERVLMQATGDRVVAHAATLIGWGAPADAVEDILTAQKRIKDGTATRPSEAKFRETFTDVTAGQFRDQPELEARIMATAEALYVESNPIADSTSVDSGEARKAISRALGGDGDQLGGLATINPPGAFNQHEVPLPPGVRGDDVNQALFDLYGSVSDKRSRDDQGHIEMGGSVIPGDTSRLAAISLSGAAPDFGGMDADVVLSDAKIVPIWVGGRPTDRYTFVRRVGGQDIALKDENGQRYEFSLRKLVQGRRP</sequence>
<evidence type="ECO:0000313" key="3">
    <source>
        <dbReference type="EMBL" id="QEW27826.1"/>
    </source>
</evidence>
<keyword evidence="4" id="KW-1185">Reference proteome</keyword>
<dbReference type="Proteomes" id="UP000051401">
    <property type="component" value="Unassembled WGS sequence"/>
</dbReference>
<proteinExistence type="predicted"/>
<accession>A0A0T5P451</accession>
<dbReference type="PATRIC" id="fig|540747.5.peg.2907"/>
<evidence type="ECO:0000313" key="4">
    <source>
        <dbReference type="Proteomes" id="UP000051401"/>
    </source>
</evidence>
<reference evidence="2 4" key="1">
    <citation type="submission" date="2015-04" db="EMBL/GenBank/DDBJ databases">
        <title>The draft genome sequence of Roseovarius indicus B108T.</title>
        <authorList>
            <person name="Li G."/>
            <person name="Lai Q."/>
            <person name="Shao Z."/>
            <person name="Yan P."/>
        </authorList>
    </citation>
    <scope>NUCLEOTIDE SEQUENCE [LARGE SCALE GENOMIC DNA]</scope>
    <source>
        <strain evidence="2 4">B108</strain>
    </source>
</reference>
<dbReference type="KEGG" id="rid:RIdsm_03646"/>
<dbReference type="OrthoDB" id="7840725at2"/>
<dbReference type="Proteomes" id="UP000325785">
    <property type="component" value="Chromosome"/>
</dbReference>
<evidence type="ECO:0000256" key="1">
    <source>
        <dbReference type="SAM" id="MobiDB-lite"/>
    </source>
</evidence>
<feature type="region of interest" description="Disordered" evidence="1">
    <location>
        <begin position="1"/>
        <end position="21"/>
    </location>
</feature>
<name>A0A0T5P451_9RHOB</name>
<evidence type="ECO:0000313" key="5">
    <source>
        <dbReference type="Proteomes" id="UP000325785"/>
    </source>
</evidence>
<dbReference type="STRING" id="540747.SAMN04488031_12242"/>
<dbReference type="EMBL" id="LAXI01000020">
    <property type="protein sequence ID" value="KRS15663.1"/>
    <property type="molecule type" value="Genomic_DNA"/>
</dbReference>
<organism evidence="2 4">
    <name type="scientific">Roseovarius indicus</name>
    <dbReference type="NCBI Taxonomy" id="540747"/>
    <lineage>
        <taxon>Bacteria</taxon>
        <taxon>Pseudomonadati</taxon>
        <taxon>Pseudomonadota</taxon>
        <taxon>Alphaproteobacteria</taxon>
        <taxon>Rhodobacterales</taxon>
        <taxon>Roseobacteraceae</taxon>
        <taxon>Roseovarius</taxon>
    </lineage>
</organism>
<dbReference type="AlphaFoldDB" id="A0A0T5P451"/>
<reference evidence="3 5" key="2">
    <citation type="submission" date="2018-08" db="EMBL/GenBank/DDBJ databases">
        <title>Genetic Globetrotter - A new plasmid hitch-hiking vast phylogenetic and geographic distances.</title>
        <authorList>
            <person name="Vollmers J."/>
            <person name="Petersen J."/>
        </authorList>
    </citation>
    <scope>NUCLEOTIDE SEQUENCE [LARGE SCALE GENOMIC DNA]</scope>
    <source>
        <strain evidence="3 5">DSM 26383</strain>
    </source>
</reference>
<dbReference type="EMBL" id="CP031598">
    <property type="protein sequence ID" value="QEW27826.1"/>
    <property type="molecule type" value="Genomic_DNA"/>
</dbReference>
<feature type="compositionally biased region" description="Polar residues" evidence="1">
    <location>
        <begin position="1"/>
        <end position="10"/>
    </location>
</feature>
<protein>
    <submittedName>
        <fullName evidence="2">Uncharacterized protein</fullName>
    </submittedName>
</protein>
<evidence type="ECO:0000313" key="2">
    <source>
        <dbReference type="EMBL" id="KRS15663.1"/>
    </source>
</evidence>
<gene>
    <name evidence="3" type="ORF">RIdsm_03646</name>
    <name evidence="2" type="ORF">XM52_22760</name>
</gene>